<dbReference type="Pfam" id="PF05970">
    <property type="entry name" value="PIF1"/>
    <property type="match status" value="1"/>
</dbReference>
<dbReference type="InterPro" id="IPR010285">
    <property type="entry name" value="DNA_helicase_pif1-like_DEAD"/>
</dbReference>
<dbReference type="Gene3D" id="3.40.50.300">
    <property type="entry name" value="P-loop containing nucleotide triphosphate hydrolases"/>
    <property type="match status" value="1"/>
</dbReference>
<dbReference type="AlphaFoldDB" id="K1UUV4"/>
<dbReference type="InterPro" id="IPR051055">
    <property type="entry name" value="PIF1_helicase"/>
</dbReference>
<evidence type="ECO:0000313" key="2">
    <source>
        <dbReference type="EMBL" id="EKC75436.1"/>
    </source>
</evidence>
<dbReference type="SUPFAM" id="SSF52540">
    <property type="entry name" value="P-loop containing nucleoside triphosphate hydrolases"/>
    <property type="match status" value="1"/>
</dbReference>
<feature type="domain" description="DNA helicase Pif1-like DEAD-box helicase" evidence="1">
    <location>
        <begin position="7"/>
        <end position="97"/>
    </location>
</feature>
<sequence length="193" mass="22399">MVRPDLLDNVADILRHARGDKDPFGGVKLIMVGDLFQLPPVIKEDFFREIYDTSYFFSSKSLMASGMEMVSFEKIYRQKDEKFISVLNKVREGQMDDDVFDTINSRCIQSDNNQGYVEIVTTNSKATAINEMRISSLPGSLRKLEAVINGDYPKDAPVEKTTFLERRIKSYDNKKRRRVLQWLSWYCIIYKKG</sequence>
<comment type="caution">
    <text evidence="2">The sequence shown here is derived from an EMBL/GenBank/DDBJ whole genome shotgun (WGS) entry which is preliminary data.</text>
</comment>
<dbReference type="PANTHER" id="PTHR47642:SF7">
    <property type="entry name" value="ATP-DEPENDENT DNA HELICASE PIF1"/>
    <property type="match status" value="1"/>
</dbReference>
<reference evidence="2" key="1">
    <citation type="journal article" date="2013" name="Environ. Microbiol.">
        <title>Microbiota from the distal guts of lean and obese adolescents exhibit partial functional redundancy besides clear differences in community structure.</title>
        <authorList>
            <person name="Ferrer M."/>
            <person name="Ruiz A."/>
            <person name="Lanza F."/>
            <person name="Haange S.B."/>
            <person name="Oberbach A."/>
            <person name="Till H."/>
            <person name="Bargiela R."/>
            <person name="Campoy C."/>
            <person name="Segura M.T."/>
            <person name="Richter M."/>
            <person name="von Bergen M."/>
            <person name="Seifert J."/>
            <person name="Suarez A."/>
        </authorList>
    </citation>
    <scope>NUCLEOTIDE SEQUENCE</scope>
</reference>
<gene>
    <name evidence="2" type="ORF">OBE_01362</name>
</gene>
<accession>K1UUV4</accession>
<dbReference type="InterPro" id="IPR027417">
    <property type="entry name" value="P-loop_NTPase"/>
</dbReference>
<dbReference type="GO" id="GO:0003678">
    <property type="term" value="F:DNA helicase activity"/>
    <property type="evidence" value="ECO:0007669"/>
    <property type="project" value="InterPro"/>
</dbReference>
<evidence type="ECO:0000259" key="1">
    <source>
        <dbReference type="Pfam" id="PF05970"/>
    </source>
</evidence>
<proteinExistence type="predicted"/>
<dbReference type="EMBL" id="AJWZ01000898">
    <property type="protein sequence ID" value="EKC75436.1"/>
    <property type="molecule type" value="Genomic_DNA"/>
</dbReference>
<dbReference type="GO" id="GO:0000723">
    <property type="term" value="P:telomere maintenance"/>
    <property type="evidence" value="ECO:0007669"/>
    <property type="project" value="InterPro"/>
</dbReference>
<organism evidence="2">
    <name type="scientific">human gut metagenome</name>
    <dbReference type="NCBI Taxonomy" id="408170"/>
    <lineage>
        <taxon>unclassified sequences</taxon>
        <taxon>metagenomes</taxon>
        <taxon>organismal metagenomes</taxon>
    </lineage>
</organism>
<name>K1UUV4_9ZZZZ</name>
<dbReference type="PANTHER" id="PTHR47642">
    <property type="entry name" value="ATP-DEPENDENT DNA HELICASE"/>
    <property type="match status" value="1"/>
</dbReference>
<protein>
    <submittedName>
        <fullName evidence="2">AAA ATPase</fullName>
    </submittedName>
</protein>
<dbReference type="GO" id="GO:0006281">
    <property type="term" value="P:DNA repair"/>
    <property type="evidence" value="ECO:0007669"/>
    <property type="project" value="InterPro"/>
</dbReference>